<evidence type="ECO:0000313" key="10">
    <source>
        <dbReference type="EMBL" id="KZT08126.1"/>
    </source>
</evidence>
<protein>
    <submittedName>
        <fullName evidence="10">Chloroperoxidase-like protein</fullName>
    </submittedName>
</protein>
<keyword evidence="6" id="KW-0408">Iron</keyword>
<evidence type="ECO:0000256" key="7">
    <source>
        <dbReference type="ARBA" id="ARBA00025795"/>
    </source>
</evidence>
<keyword evidence="3" id="KW-0349">Heme</keyword>
<evidence type="ECO:0000256" key="2">
    <source>
        <dbReference type="ARBA" id="ARBA00022559"/>
    </source>
</evidence>
<feature type="signal peptide" evidence="8">
    <location>
        <begin position="1"/>
        <end position="25"/>
    </location>
</feature>
<dbReference type="STRING" id="1314785.A0A165F0S4"/>
<dbReference type="GeneID" id="63827683"/>
<feature type="domain" description="Heme haloperoxidase family profile" evidence="9">
    <location>
        <begin position="37"/>
        <end position="243"/>
    </location>
</feature>
<evidence type="ECO:0000256" key="5">
    <source>
        <dbReference type="ARBA" id="ARBA00023002"/>
    </source>
</evidence>
<gene>
    <name evidence="10" type="ORF">LAESUDRAFT_736053</name>
</gene>
<evidence type="ECO:0000313" key="11">
    <source>
        <dbReference type="Proteomes" id="UP000076871"/>
    </source>
</evidence>
<name>A0A165F0S4_9APHY</name>
<organism evidence="10 11">
    <name type="scientific">Laetiporus sulphureus 93-53</name>
    <dbReference type="NCBI Taxonomy" id="1314785"/>
    <lineage>
        <taxon>Eukaryota</taxon>
        <taxon>Fungi</taxon>
        <taxon>Dikarya</taxon>
        <taxon>Basidiomycota</taxon>
        <taxon>Agaricomycotina</taxon>
        <taxon>Agaricomycetes</taxon>
        <taxon>Polyporales</taxon>
        <taxon>Laetiporus</taxon>
    </lineage>
</organism>
<dbReference type="AlphaFoldDB" id="A0A165F0S4"/>
<dbReference type="PANTHER" id="PTHR33577:SF18">
    <property type="entry name" value="HEME HALOPEROXIDASE FAMILY PROFILE DOMAIN-CONTAINING PROTEIN"/>
    <property type="match status" value="1"/>
</dbReference>
<dbReference type="EMBL" id="KV427616">
    <property type="protein sequence ID" value="KZT08126.1"/>
    <property type="molecule type" value="Genomic_DNA"/>
</dbReference>
<proteinExistence type="inferred from homology"/>
<dbReference type="Pfam" id="PF01328">
    <property type="entry name" value="Peroxidase_2"/>
    <property type="match status" value="1"/>
</dbReference>
<dbReference type="PANTHER" id="PTHR33577">
    <property type="entry name" value="STERIGMATOCYSTIN BIOSYNTHESIS PEROXIDASE STCC-RELATED"/>
    <property type="match status" value="1"/>
</dbReference>
<comment type="similarity">
    <text evidence="7">Belongs to the chloroperoxidase family.</text>
</comment>
<evidence type="ECO:0000256" key="1">
    <source>
        <dbReference type="ARBA" id="ARBA00001970"/>
    </source>
</evidence>
<evidence type="ECO:0000256" key="6">
    <source>
        <dbReference type="ARBA" id="ARBA00023004"/>
    </source>
</evidence>
<dbReference type="InterPro" id="IPR036851">
    <property type="entry name" value="Chloroperoxidase-like_sf"/>
</dbReference>
<comment type="cofactor">
    <cofactor evidence="1">
        <name>heme b</name>
        <dbReference type="ChEBI" id="CHEBI:60344"/>
    </cofactor>
</comment>
<feature type="chain" id="PRO_5007857493" evidence="8">
    <location>
        <begin position="26"/>
        <end position="272"/>
    </location>
</feature>
<dbReference type="GO" id="GO:0046872">
    <property type="term" value="F:metal ion binding"/>
    <property type="evidence" value="ECO:0007669"/>
    <property type="project" value="UniProtKB-KW"/>
</dbReference>
<dbReference type="SUPFAM" id="SSF47571">
    <property type="entry name" value="Cloroperoxidase"/>
    <property type="match status" value="1"/>
</dbReference>
<dbReference type="Proteomes" id="UP000076871">
    <property type="component" value="Unassembled WGS sequence"/>
</dbReference>
<evidence type="ECO:0000256" key="8">
    <source>
        <dbReference type="SAM" id="SignalP"/>
    </source>
</evidence>
<dbReference type="Gene3D" id="1.10.489.10">
    <property type="entry name" value="Chloroperoxidase-like"/>
    <property type="match status" value="1"/>
</dbReference>
<keyword evidence="2 10" id="KW-0575">Peroxidase</keyword>
<keyword evidence="4" id="KW-0479">Metal-binding</keyword>
<dbReference type="InterPro" id="IPR000028">
    <property type="entry name" value="Chloroperoxidase"/>
</dbReference>
<keyword evidence="5" id="KW-0560">Oxidoreductase</keyword>
<dbReference type="GO" id="GO:0004601">
    <property type="term" value="F:peroxidase activity"/>
    <property type="evidence" value="ECO:0007669"/>
    <property type="project" value="UniProtKB-KW"/>
</dbReference>
<keyword evidence="8" id="KW-0732">Signal</keyword>
<evidence type="ECO:0000256" key="3">
    <source>
        <dbReference type="ARBA" id="ARBA00022617"/>
    </source>
</evidence>
<dbReference type="InParanoid" id="A0A165F0S4"/>
<reference evidence="10 11" key="1">
    <citation type="journal article" date="2016" name="Mol. Biol. Evol.">
        <title>Comparative Genomics of Early-Diverging Mushroom-Forming Fungi Provides Insights into the Origins of Lignocellulose Decay Capabilities.</title>
        <authorList>
            <person name="Nagy L.G."/>
            <person name="Riley R."/>
            <person name="Tritt A."/>
            <person name="Adam C."/>
            <person name="Daum C."/>
            <person name="Floudas D."/>
            <person name="Sun H."/>
            <person name="Yadav J.S."/>
            <person name="Pangilinan J."/>
            <person name="Larsson K.H."/>
            <person name="Matsuura K."/>
            <person name="Barry K."/>
            <person name="Labutti K."/>
            <person name="Kuo R."/>
            <person name="Ohm R.A."/>
            <person name="Bhattacharya S.S."/>
            <person name="Shirouzu T."/>
            <person name="Yoshinaga Y."/>
            <person name="Martin F.M."/>
            <person name="Grigoriev I.V."/>
            <person name="Hibbett D.S."/>
        </authorList>
    </citation>
    <scope>NUCLEOTIDE SEQUENCE [LARGE SCALE GENOMIC DNA]</scope>
    <source>
        <strain evidence="10 11">93-53</strain>
    </source>
</reference>
<evidence type="ECO:0000256" key="4">
    <source>
        <dbReference type="ARBA" id="ARBA00022723"/>
    </source>
</evidence>
<evidence type="ECO:0000259" key="9">
    <source>
        <dbReference type="PROSITE" id="PS51405"/>
    </source>
</evidence>
<keyword evidence="11" id="KW-1185">Reference proteome</keyword>
<dbReference type="PROSITE" id="PS51405">
    <property type="entry name" value="HEME_HALOPEROXIDASE"/>
    <property type="match status" value="1"/>
</dbReference>
<dbReference type="RefSeq" id="XP_040765866.1">
    <property type="nucleotide sequence ID" value="XM_040910654.1"/>
</dbReference>
<accession>A0A165F0S4</accession>
<dbReference type="OrthoDB" id="407298at2759"/>
<sequence length="272" mass="29667">MGGLFLWDFALTLYNLFAPPKPVNGVVPEGCAGAGGLWPQYVPPTPTDSRSCCPGLNAMANHGILPHSGRNISFRQLNTAIRTTYNFSPTFCFFVPNYAAGMLNKSYWTDTFDLEGISVHNCIEHDASLTREDTYLVPDQSKPSKQLVEGLLASATGSNGILTAADLSRYSGKRRTEARRINGQFSLSAFHRLFGSSNTSILLTIFGGNVQDLKVMLLEERIPDGWQSRIRRPGGLTLTEFQGTVLTVEFGIKEEADHALQSLGMGGGKKSE</sequence>